<dbReference type="AlphaFoldDB" id="A0A3N4HP52"/>
<organism evidence="1 2">
    <name type="scientific">Ascobolus immersus RN42</name>
    <dbReference type="NCBI Taxonomy" id="1160509"/>
    <lineage>
        <taxon>Eukaryota</taxon>
        <taxon>Fungi</taxon>
        <taxon>Dikarya</taxon>
        <taxon>Ascomycota</taxon>
        <taxon>Pezizomycotina</taxon>
        <taxon>Pezizomycetes</taxon>
        <taxon>Pezizales</taxon>
        <taxon>Ascobolaceae</taxon>
        <taxon>Ascobolus</taxon>
    </lineage>
</organism>
<evidence type="ECO:0000313" key="1">
    <source>
        <dbReference type="EMBL" id="RPA75605.1"/>
    </source>
</evidence>
<sequence length="284" mass="32828">MAAAMAEQRMEVSLNPGTFRTLGGNILRSEEDIEHDALDFTKENPGAYYDNFYLDRCEMEWNSADVATDPENKRDQKIGKVLVGPGVAPGWNGHEQNVDYKTWTLEQRPNPWFKAPYPKHIDFVTLVFKNWCVVESWKPVSEKSPLVEFILRVTLVHPDDLAVVDALRKTKLKKKLSVGPLTKVKYVLKTVVIELPHTPPLDCVRLSFLRFMDDSVENRGGFSLGKATIHMKWITFNERYYRGKRQVEEKRVADARALGIKPHKLNTEKHQVWLLVLLHRMEMK</sequence>
<keyword evidence="2" id="KW-1185">Reference proteome</keyword>
<reference evidence="1 2" key="1">
    <citation type="journal article" date="2018" name="Nat. Ecol. Evol.">
        <title>Pezizomycetes genomes reveal the molecular basis of ectomycorrhizal truffle lifestyle.</title>
        <authorList>
            <person name="Murat C."/>
            <person name="Payen T."/>
            <person name="Noel B."/>
            <person name="Kuo A."/>
            <person name="Morin E."/>
            <person name="Chen J."/>
            <person name="Kohler A."/>
            <person name="Krizsan K."/>
            <person name="Balestrini R."/>
            <person name="Da Silva C."/>
            <person name="Montanini B."/>
            <person name="Hainaut M."/>
            <person name="Levati E."/>
            <person name="Barry K.W."/>
            <person name="Belfiori B."/>
            <person name="Cichocki N."/>
            <person name="Clum A."/>
            <person name="Dockter R.B."/>
            <person name="Fauchery L."/>
            <person name="Guy J."/>
            <person name="Iotti M."/>
            <person name="Le Tacon F."/>
            <person name="Lindquist E.A."/>
            <person name="Lipzen A."/>
            <person name="Malagnac F."/>
            <person name="Mello A."/>
            <person name="Molinier V."/>
            <person name="Miyauchi S."/>
            <person name="Poulain J."/>
            <person name="Riccioni C."/>
            <person name="Rubini A."/>
            <person name="Sitrit Y."/>
            <person name="Splivallo R."/>
            <person name="Traeger S."/>
            <person name="Wang M."/>
            <person name="Zifcakova L."/>
            <person name="Wipf D."/>
            <person name="Zambonelli A."/>
            <person name="Paolocci F."/>
            <person name="Nowrousian M."/>
            <person name="Ottonello S."/>
            <person name="Baldrian P."/>
            <person name="Spatafora J.W."/>
            <person name="Henrissat B."/>
            <person name="Nagy L.G."/>
            <person name="Aury J.M."/>
            <person name="Wincker P."/>
            <person name="Grigoriev I.V."/>
            <person name="Bonfante P."/>
            <person name="Martin F.M."/>
        </authorList>
    </citation>
    <scope>NUCLEOTIDE SEQUENCE [LARGE SCALE GENOMIC DNA]</scope>
    <source>
        <strain evidence="1 2">RN42</strain>
    </source>
</reference>
<proteinExistence type="predicted"/>
<gene>
    <name evidence="1" type="ORF">BJ508DRAFT_418020</name>
</gene>
<evidence type="ECO:0000313" key="2">
    <source>
        <dbReference type="Proteomes" id="UP000275078"/>
    </source>
</evidence>
<accession>A0A3N4HP52</accession>
<name>A0A3N4HP52_ASCIM</name>
<protein>
    <submittedName>
        <fullName evidence="1">Uncharacterized protein</fullName>
    </submittedName>
</protein>
<dbReference type="Proteomes" id="UP000275078">
    <property type="component" value="Unassembled WGS sequence"/>
</dbReference>
<dbReference type="EMBL" id="ML119760">
    <property type="protein sequence ID" value="RPA75605.1"/>
    <property type="molecule type" value="Genomic_DNA"/>
</dbReference>